<dbReference type="PROSITE" id="PS50012">
    <property type="entry name" value="RCC1_3"/>
    <property type="match status" value="2"/>
</dbReference>
<comment type="caution">
    <text evidence="2">The sequence shown here is derived from an EMBL/GenBank/DDBJ whole genome shotgun (WGS) entry which is preliminary data.</text>
</comment>
<gene>
    <name evidence="2" type="ORF">Taro_018834</name>
</gene>
<sequence>QRPWPVDVKVKRHVPDSLAVWWKATMAASRASRLLGPLRRYISGTPPSPPALPRRFVALWGNGDHGRLGLGDLGSRWRPALCPFVSDDCDLPVYVACGGAHTLFLTEKGHVYATGLNNFGQLGITTDTGHALVPIKASTFPKKITQISAGYHHSAAITGSSSSNKSDESSESHPPDLGGIWAVGGVSAPTYVAELVPRQQVHRGCI</sequence>
<dbReference type="InterPro" id="IPR051553">
    <property type="entry name" value="Ran_GTPase-activating"/>
</dbReference>
<name>A0A843UXF9_COLES</name>
<dbReference type="GO" id="GO:0005085">
    <property type="term" value="F:guanyl-nucleotide exchange factor activity"/>
    <property type="evidence" value="ECO:0007669"/>
    <property type="project" value="TreeGrafter"/>
</dbReference>
<dbReference type="AlphaFoldDB" id="A0A843UXF9"/>
<dbReference type="InterPro" id="IPR009091">
    <property type="entry name" value="RCC1/BLIP-II"/>
</dbReference>
<dbReference type="PRINTS" id="PR00633">
    <property type="entry name" value="RCCNDNSATION"/>
</dbReference>
<accession>A0A843UXF9</accession>
<dbReference type="Gene3D" id="2.130.10.30">
    <property type="entry name" value="Regulator of chromosome condensation 1/beta-lactamase-inhibitor protein II"/>
    <property type="match status" value="1"/>
</dbReference>
<organism evidence="2 3">
    <name type="scientific">Colocasia esculenta</name>
    <name type="common">Wild taro</name>
    <name type="synonym">Arum esculentum</name>
    <dbReference type="NCBI Taxonomy" id="4460"/>
    <lineage>
        <taxon>Eukaryota</taxon>
        <taxon>Viridiplantae</taxon>
        <taxon>Streptophyta</taxon>
        <taxon>Embryophyta</taxon>
        <taxon>Tracheophyta</taxon>
        <taxon>Spermatophyta</taxon>
        <taxon>Magnoliopsida</taxon>
        <taxon>Liliopsida</taxon>
        <taxon>Araceae</taxon>
        <taxon>Aroideae</taxon>
        <taxon>Colocasieae</taxon>
        <taxon>Colocasia</taxon>
    </lineage>
</organism>
<evidence type="ECO:0000313" key="3">
    <source>
        <dbReference type="Proteomes" id="UP000652761"/>
    </source>
</evidence>
<feature type="repeat" description="RCC1" evidence="1">
    <location>
        <begin position="55"/>
        <end position="108"/>
    </location>
</feature>
<reference evidence="2" key="1">
    <citation type="submission" date="2017-07" db="EMBL/GenBank/DDBJ databases">
        <title>Taro Niue Genome Assembly and Annotation.</title>
        <authorList>
            <person name="Atibalentja N."/>
            <person name="Keating K."/>
            <person name="Fields C.J."/>
        </authorList>
    </citation>
    <scope>NUCLEOTIDE SEQUENCE</scope>
    <source>
        <strain evidence="2">Niue_2</strain>
        <tissue evidence="2">Leaf</tissue>
    </source>
</reference>
<protein>
    <submittedName>
        <fullName evidence="2">Uncharacterized protein</fullName>
    </submittedName>
</protein>
<feature type="non-terminal residue" evidence="2">
    <location>
        <position position="1"/>
    </location>
</feature>
<dbReference type="PANTHER" id="PTHR45982:SF1">
    <property type="entry name" value="REGULATOR OF CHROMOSOME CONDENSATION"/>
    <property type="match status" value="1"/>
</dbReference>
<dbReference type="EMBL" id="NMUH01000890">
    <property type="protein sequence ID" value="MQL86304.1"/>
    <property type="molecule type" value="Genomic_DNA"/>
</dbReference>
<dbReference type="OrthoDB" id="8068875at2759"/>
<feature type="repeat" description="RCC1" evidence="1">
    <location>
        <begin position="109"/>
        <end position="160"/>
    </location>
</feature>
<keyword evidence="3" id="KW-1185">Reference proteome</keyword>
<dbReference type="GO" id="GO:0005737">
    <property type="term" value="C:cytoplasm"/>
    <property type="evidence" value="ECO:0007669"/>
    <property type="project" value="TreeGrafter"/>
</dbReference>
<evidence type="ECO:0000256" key="1">
    <source>
        <dbReference type="PROSITE-ProRule" id="PRU00235"/>
    </source>
</evidence>
<dbReference type="PANTHER" id="PTHR45982">
    <property type="entry name" value="REGULATOR OF CHROMOSOME CONDENSATION"/>
    <property type="match status" value="1"/>
</dbReference>
<evidence type="ECO:0000313" key="2">
    <source>
        <dbReference type="EMBL" id="MQL86304.1"/>
    </source>
</evidence>
<dbReference type="InterPro" id="IPR000408">
    <property type="entry name" value="Reg_chr_condens"/>
</dbReference>
<dbReference type="SUPFAM" id="SSF50985">
    <property type="entry name" value="RCC1/BLIP-II"/>
    <property type="match status" value="1"/>
</dbReference>
<proteinExistence type="predicted"/>
<dbReference type="Proteomes" id="UP000652761">
    <property type="component" value="Unassembled WGS sequence"/>
</dbReference>
<dbReference type="Pfam" id="PF00415">
    <property type="entry name" value="RCC1"/>
    <property type="match status" value="2"/>
</dbReference>